<dbReference type="Pfam" id="PF07845">
    <property type="entry name" value="DUF1636"/>
    <property type="match status" value="1"/>
</dbReference>
<protein>
    <recommendedName>
        <fullName evidence="3">Metal-binding protein</fullName>
    </recommendedName>
</protein>
<dbReference type="AlphaFoldDB" id="A0A433V8F6"/>
<evidence type="ECO:0000313" key="2">
    <source>
        <dbReference type="Proteomes" id="UP000271624"/>
    </source>
</evidence>
<dbReference type="Proteomes" id="UP000271624">
    <property type="component" value="Unassembled WGS sequence"/>
</dbReference>
<accession>A0A433V8F6</accession>
<gene>
    <name evidence="1" type="ORF">DSM106972_058420</name>
</gene>
<reference evidence="1" key="2">
    <citation type="journal article" date="2019" name="Genome Biol. Evol.">
        <title>Day and night: Metabolic profiles and evolutionary relationships of six axenic non-marine cyanobacteria.</title>
        <authorList>
            <person name="Will S.E."/>
            <person name="Henke P."/>
            <person name="Boedeker C."/>
            <person name="Huang S."/>
            <person name="Brinkmann H."/>
            <person name="Rohde M."/>
            <person name="Jarek M."/>
            <person name="Friedl T."/>
            <person name="Seufert S."/>
            <person name="Schumacher M."/>
            <person name="Overmann J."/>
            <person name="Neumann-Schaal M."/>
            <person name="Petersen J."/>
        </authorList>
    </citation>
    <scope>NUCLEOTIDE SEQUENCE [LARGE SCALE GENOMIC DNA]</scope>
    <source>
        <strain evidence="1">PCC 7102</strain>
    </source>
</reference>
<dbReference type="EMBL" id="RSCL01000016">
    <property type="protein sequence ID" value="RUT02364.1"/>
    <property type="molecule type" value="Genomic_DNA"/>
</dbReference>
<dbReference type="InterPro" id="IPR012863">
    <property type="entry name" value="DUF1636"/>
</dbReference>
<reference evidence="1" key="1">
    <citation type="submission" date="2018-12" db="EMBL/GenBank/DDBJ databases">
        <authorList>
            <person name="Will S."/>
            <person name="Neumann-Schaal M."/>
            <person name="Henke P."/>
        </authorList>
    </citation>
    <scope>NUCLEOTIDE SEQUENCE</scope>
    <source>
        <strain evidence="1">PCC 7102</strain>
    </source>
</reference>
<keyword evidence="2" id="KW-1185">Reference proteome</keyword>
<dbReference type="RefSeq" id="WP_127084098.1">
    <property type="nucleotide sequence ID" value="NZ_RSCL01000016.1"/>
</dbReference>
<organism evidence="1 2">
    <name type="scientific">Dulcicalothrix desertica PCC 7102</name>
    <dbReference type="NCBI Taxonomy" id="232991"/>
    <lineage>
        <taxon>Bacteria</taxon>
        <taxon>Bacillati</taxon>
        <taxon>Cyanobacteriota</taxon>
        <taxon>Cyanophyceae</taxon>
        <taxon>Nostocales</taxon>
        <taxon>Calotrichaceae</taxon>
        <taxon>Dulcicalothrix</taxon>
    </lineage>
</organism>
<comment type="caution">
    <text evidence="1">The sequence shown here is derived from an EMBL/GenBank/DDBJ whole genome shotgun (WGS) entry which is preliminary data.</text>
</comment>
<evidence type="ECO:0008006" key="3">
    <source>
        <dbReference type="Google" id="ProtNLM"/>
    </source>
</evidence>
<name>A0A433V8F6_9CYAN</name>
<sequence>MFHALYICKSCSFSLTQREYLGEKGGKILYNQVKNLAEKWSLSPEYVIQEVECLSACKRPCAIATSAPNKTSLMFGDLPALESAEAILKFCEQYYTSFDGIIPRQERPEILQKGILARIPPPPQL</sequence>
<dbReference type="OrthoDB" id="424426at2"/>
<proteinExistence type="predicted"/>
<evidence type="ECO:0000313" key="1">
    <source>
        <dbReference type="EMBL" id="RUT02364.1"/>
    </source>
</evidence>